<dbReference type="STRING" id="1236970.JCM9140_3763"/>
<evidence type="ECO:0000313" key="1">
    <source>
        <dbReference type="EMBL" id="GAE27610.1"/>
    </source>
</evidence>
<name>W4Q6M1_9BACI</name>
<dbReference type="RefSeq" id="WP_034749110.1">
    <property type="nucleotide sequence ID" value="NZ_BAUT01000057.1"/>
</dbReference>
<dbReference type="InterPro" id="IPR017642">
    <property type="entry name" value="DNA_S_mod_DndB"/>
</dbReference>
<protein>
    <submittedName>
        <fullName evidence="1">Uncharacterized protein</fullName>
    </submittedName>
</protein>
<evidence type="ECO:0000313" key="2">
    <source>
        <dbReference type="Proteomes" id="UP000018890"/>
    </source>
</evidence>
<keyword evidence="2" id="KW-1185">Reference proteome</keyword>
<dbReference type="AlphaFoldDB" id="W4Q6M1"/>
<sequence length="348" mass="40341">MQKHKQIKQNMLVMNIKDLIELVETKQLQYREPNQYRVRLFKKYIENNIEGNIYIPPLIVNSSIQSSLLNDPVLTVIDGSVRIKAICQLRQLVKEKLSSEEVEEIWIGEKIRDFIDEGYVSIQSFEGLSTDTVNQLYIDFNTKGKKVALSKLISYDSRSEINRITNDVLEQNENLQRAGVEMEKRAVIKPVNENLLSLSQLRKLIAVFIKEDLLIKIPKGPIDSNLTKDEHVELVTRWFDSLFKLEDPYTIGMYNKNILSSFPLLHALAYYAIKDTSQMTFSEKMNEIETRMSALSIIDFSTTNPIWSTFNSRKSVKDDFTILENSQKNIQNLATWLETQSRKGVNFM</sequence>
<gene>
    <name evidence="1" type="ORF">JCM9140_3763</name>
</gene>
<dbReference type="EMBL" id="BAUT01000057">
    <property type="protein sequence ID" value="GAE27610.1"/>
    <property type="molecule type" value="Genomic_DNA"/>
</dbReference>
<dbReference type="Proteomes" id="UP000018890">
    <property type="component" value="Unassembled WGS sequence"/>
</dbReference>
<proteinExistence type="predicted"/>
<comment type="caution">
    <text evidence="1">The sequence shown here is derived from an EMBL/GenBank/DDBJ whole genome shotgun (WGS) entry which is preliminary data.</text>
</comment>
<dbReference type="Pfam" id="PF14072">
    <property type="entry name" value="DndB"/>
    <property type="match status" value="1"/>
</dbReference>
<organism evidence="1 2">
    <name type="scientific">Halalkalibacter wakoensis JCM 9140</name>
    <dbReference type="NCBI Taxonomy" id="1236970"/>
    <lineage>
        <taxon>Bacteria</taxon>
        <taxon>Bacillati</taxon>
        <taxon>Bacillota</taxon>
        <taxon>Bacilli</taxon>
        <taxon>Bacillales</taxon>
        <taxon>Bacillaceae</taxon>
        <taxon>Halalkalibacter</taxon>
    </lineage>
</organism>
<dbReference type="OrthoDB" id="7831443at2"/>
<accession>W4Q6M1</accession>
<reference evidence="1" key="1">
    <citation type="journal article" date="2014" name="Genome Announc.">
        <title>Draft Genome Sequences of Three Alkaliphilic Bacillus Strains, Bacillus wakoensis JCM 9140T, Bacillus akibai JCM 9157T, and Bacillus hemicellulosilyticus JCM 9152T.</title>
        <authorList>
            <person name="Yuki M."/>
            <person name="Oshima K."/>
            <person name="Suda W."/>
            <person name="Oshida Y."/>
            <person name="Kitamura K."/>
            <person name="Iida T."/>
            <person name="Hattori M."/>
            <person name="Ohkuma M."/>
        </authorList>
    </citation>
    <scope>NUCLEOTIDE SEQUENCE [LARGE SCALE GENOMIC DNA]</scope>
    <source>
        <strain evidence="1">JCM 9140</strain>
    </source>
</reference>